<accession>A0A7R8X3C6</accession>
<protein>
    <recommendedName>
        <fullName evidence="5">DNA endonuclease RBBP8</fullName>
    </recommendedName>
</protein>
<feature type="coiled-coil region" evidence="1">
    <location>
        <begin position="52"/>
        <end position="131"/>
    </location>
</feature>
<dbReference type="PANTHER" id="PTHR15107:SF0">
    <property type="entry name" value="DNA ENDONUCLEASE ACTIVATOR CTP1 C-TERMINAL DOMAIN-CONTAINING PROTEIN"/>
    <property type="match status" value="1"/>
</dbReference>
<keyword evidence="1" id="KW-0175">Coiled coil</keyword>
<dbReference type="EMBL" id="CAJPEV010000395">
    <property type="protein sequence ID" value="CAG0884843.1"/>
    <property type="molecule type" value="Genomic_DNA"/>
</dbReference>
<dbReference type="GO" id="GO:0003684">
    <property type="term" value="F:damaged DNA binding"/>
    <property type="evidence" value="ECO:0007669"/>
    <property type="project" value="TreeGrafter"/>
</dbReference>
<dbReference type="PANTHER" id="PTHR15107">
    <property type="entry name" value="RETINOBLASTOMA BINDING PROTEIN 8"/>
    <property type="match status" value="1"/>
</dbReference>
<evidence type="ECO:0008006" key="5">
    <source>
        <dbReference type="Google" id="ProtNLM"/>
    </source>
</evidence>
<dbReference type="OrthoDB" id="5801062at2759"/>
<evidence type="ECO:0000256" key="2">
    <source>
        <dbReference type="SAM" id="MobiDB-lite"/>
    </source>
</evidence>
<dbReference type="GO" id="GO:0010792">
    <property type="term" value="P:DNA double-strand break processing involved in repair via single-strand annealing"/>
    <property type="evidence" value="ECO:0007669"/>
    <property type="project" value="TreeGrafter"/>
</dbReference>
<keyword evidence="4" id="KW-1185">Reference proteome</keyword>
<evidence type="ECO:0000256" key="1">
    <source>
        <dbReference type="SAM" id="Coils"/>
    </source>
</evidence>
<gene>
    <name evidence="3" type="ORF">DSTB1V02_LOCUS3191</name>
</gene>
<name>A0A7R8X3C6_9CRUS</name>
<reference evidence="3" key="1">
    <citation type="submission" date="2020-11" db="EMBL/GenBank/DDBJ databases">
        <authorList>
            <person name="Tran Van P."/>
        </authorList>
    </citation>
    <scope>NUCLEOTIDE SEQUENCE</scope>
</reference>
<proteinExistence type="predicted"/>
<evidence type="ECO:0000313" key="3">
    <source>
        <dbReference type="EMBL" id="CAD7243263.1"/>
    </source>
</evidence>
<dbReference type="AlphaFoldDB" id="A0A7R8X3C6"/>
<evidence type="ECO:0000313" key="4">
    <source>
        <dbReference type="Proteomes" id="UP000677054"/>
    </source>
</evidence>
<feature type="region of interest" description="Disordered" evidence="2">
    <location>
        <begin position="422"/>
        <end position="442"/>
    </location>
</feature>
<dbReference type="Proteomes" id="UP000677054">
    <property type="component" value="Unassembled WGS sequence"/>
</dbReference>
<dbReference type="InterPro" id="IPR033316">
    <property type="entry name" value="RBBP8-like"/>
</dbReference>
<organism evidence="3">
    <name type="scientific">Darwinula stevensoni</name>
    <dbReference type="NCBI Taxonomy" id="69355"/>
    <lineage>
        <taxon>Eukaryota</taxon>
        <taxon>Metazoa</taxon>
        <taxon>Ecdysozoa</taxon>
        <taxon>Arthropoda</taxon>
        <taxon>Crustacea</taxon>
        <taxon>Oligostraca</taxon>
        <taxon>Ostracoda</taxon>
        <taxon>Podocopa</taxon>
        <taxon>Podocopida</taxon>
        <taxon>Darwinulocopina</taxon>
        <taxon>Darwinuloidea</taxon>
        <taxon>Darwinulidae</taxon>
        <taxon>Darwinula</taxon>
    </lineage>
</organism>
<sequence length="442" mass="50322">MNEKNEKDAPGLRDVWEGLFDEKWANSASIQRETDVQTMKMNMLARAMYECFHKQCKELEAAQNKARDAEEAHQMAQEQVSQLEEANADLRNKISFCEAEVSRLQAAEEKLREVTKEHEQLKQKFELLMKSHQTILEMTTKKSPTKTPKKEGMQMQMVDTVFKKPSARSSNQDPISFDKGQSPVLPMDLDLSALGFVPETDDDLMSEKSEGPSSVIFTSTLVPKALQLRKKRKLNIPVSPIANSAQTKHNRSSPDLFAAEFDSGPQEIFPKPIRDFTMRSKSCANLSPSKSSKKMKQLKLIKPRTVDKLFIGKNNKNECGADDDPDDFKNIMKPGTSRNTLQRIKSAKSLLNTSFDRLPEKPKSPYKYKGETVRKKAQRQQMYGNDCDECRNFYALSDLDDAMLQERLNICSRHRSKYHGLPPSTPPGIWNLPKDFPPEVTP</sequence>
<dbReference type="EMBL" id="LR899912">
    <property type="protein sequence ID" value="CAD7243263.1"/>
    <property type="molecule type" value="Genomic_DNA"/>
</dbReference>